<dbReference type="SUPFAM" id="SSF55486">
    <property type="entry name" value="Metalloproteases ('zincins'), catalytic domain"/>
    <property type="match status" value="1"/>
</dbReference>
<dbReference type="KEGG" id="pic:PICST_89184"/>
<evidence type="ECO:0000313" key="3">
    <source>
        <dbReference type="Proteomes" id="UP000002258"/>
    </source>
</evidence>
<dbReference type="AlphaFoldDB" id="A3LUD3"/>
<organism evidence="2 3">
    <name type="scientific">Scheffersomyces stipitis (strain ATCC 58785 / CBS 6054 / NBRC 10063 / NRRL Y-11545)</name>
    <name type="common">Yeast</name>
    <name type="synonym">Pichia stipitis</name>
    <dbReference type="NCBI Taxonomy" id="322104"/>
    <lineage>
        <taxon>Eukaryota</taxon>
        <taxon>Fungi</taxon>
        <taxon>Dikarya</taxon>
        <taxon>Ascomycota</taxon>
        <taxon>Saccharomycotina</taxon>
        <taxon>Pichiomycetes</taxon>
        <taxon>Debaryomycetaceae</taxon>
        <taxon>Scheffersomyces</taxon>
    </lineage>
</organism>
<reference evidence="2 3" key="1">
    <citation type="journal article" date="2007" name="Nat. Biotechnol.">
        <title>Genome sequence of the lignocellulose-bioconverting and xylose-fermenting yeast Pichia stipitis.</title>
        <authorList>
            <person name="Jeffries T.W."/>
            <person name="Grigoriev I.V."/>
            <person name="Grimwood J."/>
            <person name="Laplaza J.M."/>
            <person name="Aerts A."/>
            <person name="Salamov A."/>
            <person name="Schmutz J."/>
            <person name="Lindquist E."/>
            <person name="Dehal P."/>
            <person name="Shapiro H."/>
            <person name="Jin Y.S."/>
            <person name="Passoth V."/>
            <person name="Richardson P.M."/>
        </authorList>
    </citation>
    <scope>NUCLEOTIDE SEQUENCE [LARGE SCALE GENOMIC DNA]</scope>
    <source>
        <strain evidence="3">ATCC 58785 / CBS 6054 / NBRC 10063 / NRRL Y-11545</strain>
    </source>
</reference>
<dbReference type="InterPro" id="IPR053002">
    <property type="entry name" value="Metalloproteinase_M10B"/>
</dbReference>
<dbReference type="OMA" id="YSIEIFC"/>
<dbReference type="GeneID" id="4838691"/>
<dbReference type="FunCoup" id="A3LUD3">
    <property type="interactions" value="55"/>
</dbReference>
<dbReference type="InterPro" id="IPR001229">
    <property type="entry name" value="Jacalin-like_lectin_dom"/>
</dbReference>
<proteinExistence type="predicted"/>
<feature type="domain" description="Jacalin-type lectin" evidence="1">
    <location>
        <begin position="553"/>
        <end position="727"/>
    </location>
</feature>
<dbReference type="Pfam" id="PF01419">
    <property type="entry name" value="Jacalin"/>
    <property type="match status" value="1"/>
</dbReference>
<dbReference type="Proteomes" id="UP000002258">
    <property type="component" value="Chromosome 4"/>
</dbReference>
<dbReference type="InterPro" id="IPR036404">
    <property type="entry name" value="Jacalin-like_lectin_dom_sf"/>
</dbReference>
<sequence length="729" mass="80992">MTISFDYHDGEIVSSPTVIVSGVTSTSLRSGTITFTNNDNAVFPPQTFEVNSGHFKAIVHVSPNEENKFSVEVAENGRINNFGFVEYHGNQPRIVDKGTLSLLFYPLPQNKPVHLCVVVGKDSDGSFDMPHYRLQRGEVGNLETAIKKLKVAGRLMQAYTQDEMRTMGLSNRSFQFVEESQTFQGIFGYNVQSPKGHQEVKVHVLRSPKTVAQLRDPNLAQQNPNASDSGGLFSHAIELIKNTPDIYNRNSNTAVQCAVMYLDSTWDKRNNLILTHAALGGGTGEVKLAIFGSHGLHSWPLNFPQVTPSFLDGTHLSTNEVANDCNECGTSWECMNITMGAFMHEIGHSFGCPHQVDGVMLRDYVWWNRSFMTREVECLRRKTSGASVAANGTWPKVCHWNRLDIIRFLHHDSFSIPVDKFDKSYETTKTPNDKDQQKSGLSEYFIPNKGAVIKSNAGIYMVEFITKDLARYHKAWFPQAYGGPGFQYEVVLDYTPVYEEFKRNSKDAKEDFDVRVLSVGGEITIKNLKQRCSEEGKNVIKSDFGLNRGVLKGYKSTQLGRANSAPTFVGFDIRSIYKVRVFHGSALDGVKIFYTSGSGTTTSAEAPPPVPARNYLSRIKNSVVSTASPRAPSGRQENVAFIGKETGNYSDFTLNAGETITKFNFRNGAWIDAIQFVTSSGRVSQMYGNATGGHFSSLEAPDSQFTIVGMYGYVGRWMDGIGIIYTNEI</sequence>
<dbReference type="InterPro" id="IPR021917">
    <property type="entry name" value="Unchr_Zn-peptidase-like"/>
</dbReference>
<dbReference type="eggNOG" id="KOG4525">
    <property type="taxonomic scope" value="Eukaryota"/>
</dbReference>
<dbReference type="SUPFAM" id="SSF51101">
    <property type="entry name" value="Mannose-binding lectins"/>
    <property type="match status" value="1"/>
</dbReference>
<dbReference type="GO" id="GO:0005737">
    <property type="term" value="C:cytoplasm"/>
    <property type="evidence" value="ECO:0007669"/>
    <property type="project" value="TreeGrafter"/>
</dbReference>
<dbReference type="PANTHER" id="PTHR21054:SF2">
    <property type="entry name" value="MIP04191P"/>
    <property type="match status" value="1"/>
</dbReference>
<accession>A3LUD3</accession>
<keyword evidence="3" id="KW-1185">Reference proteome</keyword>
<dbReference type="OrthoDB" id="74460at2759"/>
<dbReference type="PROSITE" id="PS51752">
    <property type="entry name" value="JACALIN_LECTIN"/>
    <property type="match status" value="1"/>
</dbReference>
<protein>
    <submittedName>
        <fullName evidence="2">Zinc metallo proteinase</fullName>
    </submittedName>
</protein>
<evidence type="ECO:0000313" key="2">
    <source>
        <dbReference type="EMBL" id="ABN66220.2"/>
    </source>
</evidence>
<dbReference type="PANTHER" id="PTHR21054">
    <property type="entry name" value="ZINC METALLOPROTEINASE-RELATED"/>
    <property type="match status" value="1"/>
</dbReference>
<dbReference type="HOGENOM" id="CLU_009601_2_1_1"/>
<name>A3LUD3_PICST</name>
<dbReference type="RefSeq" id="XP_001384249.2">
    <property type="nucleotide sequence ID" value="XM_001384212.1"/>
</dbReference>
<evidence type="ECO:0000259" key="1">
    <source>
        <dbReference type="PROSITE" id="PS51752"/>
    </source>
</evidence>
<dbReference type="InParanoid" id="A3LUD3"/>
<dbReference type="Pfam" id="PF12044">
    <property type="entry name" value="Metallopep"/>
    <property type="match status" value="1"/>
</dbReference>
<gene>
    <name evidence="2" type="ORF">PICST_89184</name>
</gene>
<dbReference type="EMBL" id="CP000498">
    <property type="protein sequence ID" value="ABN66220.2"/>
    <property type="molecule type" value="Genomic_DNA"/>
</dbReference>
<dbReference type="Gene3D" id="2.100.10.30">
    <property type="entry name" value="Jacalin-like lectin domain"/>
    <property type="match status" value="1"/>
</dbReference>